<keyword evidence="4" id="KW-1185">Reference proteome</keyword>
<dbReference type="InterPro" id="IPR025711">
    <property type="entry name" value="PepSY"/>
</dbReference>
<feature type="chain" id="PRO_5012470640" evidence="1">
    <location>
        <begin position="23"/>
        <end position="85"/>
    </location>
</feature>
<proteinExistence type="predicted"/>
<gene>
    <name evidence="3" type="ORF">SAMN06297280_1885</name>
</gene>
<evidence type="ECO:0000313" key="3">
    <source>
        <dbReference type="EMBL" id="SNY51528.1"/>
    </source>
</evidence>
<accession>A0A285IU61</accession>
<protein>
    <submittedName>
        <fullName evidence="3">Peptidase propeptide and YPEB domain-containing protein</fullName>
    </submittedName>
</protein>
<organism evidence="3 4">
    <name type="scientific">Arsukibacterium tuosuense</name>
    <dbReference type="NCBI Taxonomy" id="1323745"/>
    <lineage>
        <taxon>Bacteria</taxon>
        <taxon>Pseudomonadati</taxon>
        <taxon>Pseudomonadota</taxon>
        <taxon>Gammaproteobacteria</taxon>
        <taxon>Chromatiales</taxon>
        <taxon>Chromatiaceae</taxon>
        <taxon>Arsukibacterium</taxon>
    </lineage>
</organism>
<feature type="domain" description="PepSY" evidence="2">
    <location>
        <begin position="30"/>
        <end position="82"/>
    </location>
</feature>
<dbReference type="OrthoDB" id="5772592at2"/>
<dbReference type="AlphaFoldDB" id="A0A285IU61"/>
<dbReference type="Proteomes" id="UP000219353">
    <property type="component" value="Unassembled WGS sequence"/>
</dbReference>
<keyword evidence="1" id="KW-0732">Signal</keyword>
<reference evidence="4" key="1">
    <citation type="submission" date="2017-09" db="EMBL/GenBank/DDBJ databases">
        <authorList>
            <person name="Varghese N."/>
            <person name="Submissions S."/>
        </authorList>
    </citation>
    <scope>NUCLEOTIDE SEQUENCE [LARGE SCALE GENOMIC DNA]</scope>
    <source>
        <strain evidence="4">CGMCC 1.12461</strain>
    </source>
</reference>
<sequence length="85" mass="9655">MFRSLLLLILLSVLSLTPDAMALGNKQPEVTKEQAATLAQQRFPGKILKVQTENRHYRVRLIQADGRVITVLVDNRTGRVERDDK</sequence>
<name>A0A285IU61_9GAMM</name>
<feature type="signal peptide" evidence="1">
    <location>
        <begin position="1"/>
        <end position="22"/>
    </location>
</feature>
<evidence type="ECO:0000313" key="4">
    <source>
        <dbReference type="Proteomes" id="UP000219353"/>
    </source>
</evidence>
<dbReference type="RefSeq" id="WP_097111130.1">
    <property type="nucleotide sequence ID" value="NZ_OBEB01000003.1"/>
</dbReference>
<evidence type="ECO:0000259" key="2">
    <source>
        <dbReference type="Pfam" id="PF03413"/>
    </source>
</evidence>
<dbReference type="EMBL" id="OBEB01000003">
    <property type="protein sequence ID" value="SNY51528.1"/>
    <property type="molecule type" value="Genomic_DNA"/>
</dbReference>
<dbReference type="Pfam" id="PF03413">
    <property type="entry name" value="PepSY"/>
    <property type="match status" value="1"/>
</dbReference>
<evidence type="ECO:0000256" key="1">
    <source>
        <dbReference type="SAM" id="SignalP"/>
    </source>
</evidence>